<dbReference type="Proteomes" id="UP000000763">
    <property type="component" value="Chromosome 7"/>
</dbReference>
<accession>Q8H4H0</accession>
<reference evidence="4" key="1">
    <citation type="journal article" date="2005" name="Nature">
        <title>The map-based sequence of the rice genome.</title>
        <authorList>
            <consortium name="International rice genome sequencing project (IRGSP)"/>
            <person name="Matsumoto T."/>
            <person name="Wu J."/>
            <person name="Kanamori H."/>
            <person name="Katayose Y."/>
            <person name="Fujisawa M."/>
            <person name="Namiki N."/>
            <person name="Mizuno H."/>
            <person name="Yamamoto K."/>
            <person name="Antonio B.A."/>
            <person name="Baba T."/>
            <person name="Sakata K."/>
            <person name="Nagamura Y."/>
            <person name="Aoki H."/>
            <person name="Arikawa K."/>
            <person name="Arita K."/>
            <person name="Bito T."/>
            <person name="Chiden Y."/>
            <person name="Fujitsuka N."/>
            <person name="Fukunaka R."/>
            <person name="Hamada M."/>
            <person name="Harada C."/>
            <person name="Hayashi A."/>
            <person name="Hijishita S."/>
            <person name="Honda M."/>
            <person name="Hosokawa S."/>
            <person name="Ichikawa Y."/>
            <person name="Idonuma A."/>
            <person name="Iijima M."/>
            <person name="Ikeda M."/>
            <person name="Ikeno M."/>
            <person name="Ito K."/>
            <person name="Ito S."/>
            <person name="Ito T."/>
            <person name="Ito Y."/>
            <person name="Ito Y."/>
            <person name="Iwabuchi A."/>
            <person name="Kamiya K."/>
            <person name="Karasawa W."/>
            <person name="Kurita K."/>
            <person name="Katagiri S."/>
            <person name="Kikuta A."/>
            <person name="Kobayashi H."/>
            <person name="Kobayashi N."/>
            <person name="Machita K."/>
            <person name="Maehara T."/>
            <person name="Masukawa M."/>
            <person name="Mizubayashi T."/>
            <person name="Mukai Y."/>
            <person name="Nagasaki H."/>
            <person name="Nagata Y."/>
            <person name="Naito S."/>
            <person name="Nakashima M."/>
            <person name="Nakama Y."/>
            <person name="Nakamichi Y."/>
            <person name="Nakamura M."/>
            <person name="Meguro A."/>
            <person name="Negishi M."/>
            <person name="Ohta I."/>
            <person name="Ohta T."/>
            <person name="Okamoto M."/>
            <person name="Ono N."/>
            <person name="Saji S."/>
            <person name="Sakaguchi M."/>
            <person name="Sakai K."/>
            <person name="Shibata M."/>
            <person name="Shimokawa T."/>
            <person name="Song J."/>
            <person name="Takazaki Y."/>
            <person name="Terasawa K."/>
            <person name="Tsugane M."/>
            <person name="Tsuji K."/>
            <person name="Ueda S."/>
            <person name="Waki K."/>
            <person name="Yamagata H."/>
            <person name="Yamamoto M."/>
            <person name="Yamamoto S."/>
            <person name="Yamane H."/>
            <person name="Yoshiki S."/>
            <person name="Yoshihara R."/>
            <person name="Yukawa K."/>
            <person name="Zhong H."/>
            <person name="Yano M."/>
            <person name="Yuan Q."/>
            <person name="Ouyang S."/>
            <person name="Liu J."/>
            <person name="Jones K.M."/>
            <person name="Gansberger K."/>
            <person name="Moffat K."/>
            <person name="Hill J."/>
            <person name="Bera J."/>
            <person name="Fadrosh D."/>
            <person name="Jin S."/>
            <person name="Johri S."/>
            <person name="Kim M."/>
            <person name="Overton L."/>
            <person name="Reardon M."/>
            <person name="Tsitrin T."/>
            <person name="Vuong H."/>
            <person name="Weaver B."/>
            <person name="Ciecko A."/>
            <person name="Tallon L."/>
            <person name="Jackson J."/>
            <person name="Pai G."/>
            <person name="Aken S.V."/>
            <person name="Utterback T."/>
            <person name="Reidmuller S."/>
            <person name="Feldblyum T."/>
            <person name="Hsiao J."/>
            <person name="Zismann V."/>
            <person name="Iobst S."/>
            <person name="de Vazeille A.R."/>
            <person name="Buell C.R."/>
            <person name="Ying K."/>
            <person name="Li Y."/>
            <person name="Lu T."/>
            <person name="Huang Y."/>
            <person name="Zhao Q."/>
            <person name="Feng Q."/>
            <person name="Zhang L."/>
            <person name="Zhu J."/>
            <person name="Weng Q."/>
            <person name="Mu J."/>
            <person name="Lu Y."/>
            <person name="Fan D."/>
            <person name="Liu Y."/>
            <person name="Guan J."/>
            <person name="Zhang Y."/>
            <person name="Yu S."/>
            <person name="Liu X."/>
            <person name="Zhang Y."/>
            <person name="Hong G."/>
            <person name="Han B."/>
            <person name="Choisne N."/>
            <person name="Demange N."/>
            <person name="Orjeda G."/>
            <person name="Samain S."/>
            <person name="Cattolico L."/>
            <person name="Pelletier E."/>
            <person name="Couloux A."/>
            <person name="Segurens B."/>
            <person name="Wincker P."/>
            <person name="D'Hont A."/>
            <person name="Scarpelli C."/>
            <person name="Weissenbach J."/>
            <person name="Salanoubat M."/>
            <person name="Quetier F."/>
            <person name="Yu Y."/>
            <person name="Kim H.R."/>
            <person name="Rambo T."/>
            <person name="Currie J."/>
            <person name="Collura K."/>
            <person name="Luo M."/>
            <person name="Yang T."/>
            <person name="Ammiraju J.S.S."/>
            <person name="Engler F."/>
            <person name="Soderlund C."/>
            <person name="Wing R.A."/>
            <person name="Palmer L.E."/>
            <person name="de la Bastide M."/>
            <person name="Spiegel L."/>
            <person name="Nascimento L."/>
            <person name="Zutavern T."/>
            <person name="O'Shaughnessy A."/>
            <person name="Dike S."/>
            <person name="Dedhia N."/>
            <person name="Preston R."/>
            <person name="Balija V."/>
            <person name="McCombie W.R."/>
            <person name="Chow T."/>
            <person name="Chen H."/>
            <person name="Chung M."/>
            <person name="Chen C."/>
            <person name="Shaw J."/>
            <person name="Wu H."/>
            <person name="Hsiao K."/>
            <person name="Chao Y."/>
            <person name="Chu M."/>
            <person name="Cheng C."/>
            <person name="Hour A."/>
            <person name="Lee P."/>
            <person name="Lin S."/>
            <person name="Lin Y."/>
            <person name="Liou J."/>
            <person name="Liu S."/>
            <person name="Hsing Y."/>
            <person name="Raghuvanshi S."/>
            <person name="Mohanty A."/>
            <person name="Bharti A.K."/>
            <person name="Gaur A."/>
            <person name="Gupta V."/>
            <person name="Kumar D."/>
            <person name="Ravi V."/>
            <person name="Vij S."/>
            <person name="Kapur A."/>
            <person name="Khurana P."/>
            <person name="Khurana P."/>
            <person name="Khurana J.P."/>
            <person name="Tyagi A.K."/>
            <person name="Gaikwad K."/>
            <person name="Singh A."/>
            <person name="Dalal V."/>
            <person name="Srivastava S."/>
            <person name="Dixit A."/>
            <person name="Pal A.K."/>
            <person name="Ghazi I.A."/>
            <person name="Yadav M."/>
            <person name="Pandit A."/>
            <person name="Bhargava A."/>
            <person name="Sureshbabu K."/>
            <person name="Batra K."/>
            <person name="Sharma T.R."/>
            <person name="Mohapatra T."/>
            <person name="Singh N.K."/>
            <person name="Messing J."/>
            <person name="Nelson A.B."/>
            <person name="Fuks G."/>
            <person name="Kavchok S."/>
            <person name="Keizer G."/>
            <person name="Linton E."/>
            <person name="Llaca V."/>
            <person name="Song R."/>
            <person name="Tanyolac B."/>
            <person name="Young S."/>
            <person name="Ho-Il K."/>
            <person name="Hahn J.H."/>
            <person name="Sangsakoo G."/>
            <person name="Vanavichit A."/>
            <person name="de Mattos Luiz.A.T."/>
            <person name="Zimmer P.D."/>
            <person name="Malone G."/>
            <person name="Dellagostin O."/>
            <person name="de Oliveira A.C."/>
            <person name="Bevan M."/>
            <person name="Bancroft I."/>
            <person name="Minx P."/>
            <person name="Cordum H."/>
            <person name="Wilson R."/>
            <person name="Cheng Z."/>
            <person name="Jin W."/>
            <person name="Jiang J."/>
            <person name="Leong S.A."/>
            <person name="Iwama H."/>
            <person name="Gojobori T."/>
            <person name="Itoh T."/>
            <person name="Niimura Y."/>
            <person name="Fujii Y."/>
            <person name="Habara T."/>
            <person name="Sakai H."/>
            <person name="Sato Y."/>
            <person name="Wilson G."/>
            <person name="Kumar K."/>
            <person name="McCouch S."/>
            <person name="Juretic N."/>
            <person name="Hoen D."/>
            <person name="Wright S."/>
            <person name="Bruskiewich R."/>
            <person name="Bureau T."/>
            <person name="Miyao A."/>
            <person name="Hirochika H."/>
            <person name="Nishikawa T."/>
            <person name="Kadowaki K."/>
            <person name="Sugiura M."/>
            <person name="Burr B."/>
            <person name="Sasaki T."/>
        </authorList>
    </citation>
    <scope>NUCLEOTIDE SEQUENCE [LARGE SCALE GENOMIC DNA]</scope>
    <source>
        <strain evidence="4">cv. Nipponbare</strain>
    </source>
</reference>
<feature type="signal peptide" evidence="2">
    <location>
        <begin position="1"/>
        <end position="22"/>
    </location>
</feature>
<evidence type="ECO:0000256" key="1">
    <source>
        <dbReference type="SAM" id="Phobius"/>
    </source>
</evidence>
<keyword evidence="1" id="KW-0472">Membrane</keyword>
<dbReference type="EMBL" id="AP004176">
    <property type="protein sequence ID" value="BAC21418.1"/>
    <property type="molecule type" value="Genomic_DNA"/>
</dbReference>
<name>Q8H4H0_ORYSJ</name>
<protein>
    <submittedName>
        <fullName evidence="3">Uncharacterized protein</fullName>
    </submittedName>
</protein>
<keyword evidence="1" id="KW-1133">Transmembrane helix</keyword>
<proteinExistence type="predicted"/>
<evidence type="ECO:0000313" key="4">
    <source>
        <dbReference type="Proteomes" id="UP000000763"/>
    </source>
</evidence>
<evidence type="ECO:0000256" key="2">
    <source>
        <dbReference type="SAM" id="SignalP"/>
    </source>
</evidence>
<evidence type="ECO:0000313" key="3">
    <source>
        <dbReference type="EMBL" id="BAC21418.1"/>
    </source>
</evidence>
<keyword evidence="1" id="KW-0812">Transmembrane</keyword>
<sequence>MAAARVLCKRLTPLFLAAHASSSSVTCAGAAAAARTGMALMKNNPMKPPFSDSINGAKRPFSSTSTKNTDPLELTQVCISVVFDGYHWVHILCRWPMLWHPLGNLGLFFFPIIVVDK</sequence>
<dbReference type="AlphaFoldDB" id="Q8H4H0"/>
<keyword evidence="2" id="KW-0732">Signal</keyword>
<gene>
    <name evidence="3" type="primary">OJ1057_E05.117</name>
</gene>
<feature type="transmembrane region" description="Helical" evidence="1">
    <location>
        <begin position="97"/>
        <end position="115"/>
    </location>
</feature>
<feature type="chain" id="PRO_5004306977" evidence="2">
    <location>
        <begin position="23"/>
        <end position="117"/>
    </location>
</feature>
<organism evidence="3 4">
    <name type="scientific">Oryza sativa subsp. japonica</name>
    <name type="common">Rice</name>
    <dbReference type="NCBI Taxonomy" id="39947"/>
    <lineage>
        <taxon>Eukaryota</taxon>
        <taxon>Viridiplantae</taxon>
        <taxon>Streptophyta</taxon>
        <taxon>Embryophyta</taxon>
        <taxon>Tracheophyta</taxon>
        <taxon>Spermatophyta</taxon>
        <taxon>Magnoliopsida</taxon>
        <taxon>Liliopsida</taxon>
        <taxon>Poales</taxon>
        <taxon>Poaceae</taxon>
        <taxon>BOP clade</taxon>
        <taxon>Oryzoideae</taxon>
        <taxon>Oryzeae</taxon>
        <taxon>Oryzinae</taxon>
        <taxon>Oryza</taxon>
        <taxon>Oryza sativa</taxon>
    </lineage>
</organism>
<reference evidence="4" key="2">
    <citation type="journal article" date="2008" name="Nucleic Acids Res.">
        <title>The rice annotation project database (RAP-DB): 2008 update.</title>
        <authorList>
            <consortium name="The rice annotation project (RAP)"/>
        </authorList>
    </citation>
    <scope>GENOME REANNOTATION</scope>
    <source>
        <strain evidence="4">cv. Nipponbare</strain>
    </source>
</reference>